<dbReference type="InterPro" id="IPR021109">
    <property type="entry name" value="Peptidase_aspartic_dom_sf"/>
</dbReference>
<comment type="caution">
    <text evidence="2">The sequence shown here is derived from an EMBL/GenBank/DDBJ whole genome shotgun (WGS) entry which is preliminary data.</text>
</comment>
<evidence type="ECO:0000313" key="2">
    <source>
        <dbReference type="EMBL" id="GEU35531.1"/>
    </source>
</evidence>
<accession>A0A6L2JEU5</accession>
<dbReference type="CDD" id="cd00303">
    <property type="entry name" value="retropepsin_like"/>
    <property type="match status" value="1"/>
</dbReference>
<dbReference type="PANTHER" id="PTHR33067:SF9">
    <property type="entry name" value="RNA-DIRECTED DNA POLYMERASE"/>
    <property type="match status" value="1"/>
</dbReference>
<dbReference type="InterPro" id="IPR005162">
    <property type="entry name" value="Retrotrans_gag_dom"/>
</dbReference>
<evidence type="ECO:0000259" key="1">
    <source>
        <dbReference type="Pfam" id="PF03732"/>
    </source>
</evidence>
<dbReference type="EMBL" id="BKCJ010000701">
    <property type="protein sequence ID" value="GEU35531.1"/>
    <property type="molecule type" value="Genomic_DNA"/>
</dbReference>
<organism evidence="2">
    <name type="scientific">Tanacetum cinerariifolium</name>
    <name type="common">Dalmatian daisy</name>
    <name type="synonym">Chrysanthemum cinerariifolium</name>
    <dbReference type="NCBI Taxonomy" id="118510"/>
    <lineage>
        <taxon>Eukaryota</taxon>
        <taxon>Viridiplantae</taxon>
        <taxon>Streptophyta</taxon>
        <taxon>Embryophyta</taxon>
        <taxon>Tracheophyta</taxon>
        <taxon>Spermatophyta</taxon>
        <taxon>Magnoliopsida</taxon>
        <taxon>eudicotyledons</taxon>
        <taxon>Gunneridae</taxon>
        <taxon>Pentapetalae</taxon>
        <taxon>asterids</taxon>
        <taxon>campanulids</taxon>
        <taxon>Asterales</taxon>
        <taxon>Asteraceae</taxon>
        <taxon>Asteroideae</taxon>
        <taxon>Anthemideae</taxon>
        <taxon>Anthemidinae</taxon>
        <taxon>Tanacetum</taxon>
    </lineage>
</organism>
<dbReference type="Gene3D" id="2.40.70.10">
    <property type="entry name" value="Acid Proteases"/>
    <property type="match status" value="1"/>
</dbReference>
<protein>
    <submittedName>
        <fullName evidence="2">MAK10-like protein</fullName>
    </submittedName>
</protein>
<dbReference type="AlphaFoldDB" id="A0A6L2JEU5"/>
<feature type="domain" description="Retrotransposon gag" evidence="1">
    <location>
        <begin position="60"/>
        <end position="108"/>
    </location>
</feature>
<name>A0A6L2JEU5_TANCI</name>
<reference evidence="2" key="1">
    <citation type="journal article" date="2019" name="Sci. Rep.">
        <title>Draft genome of Tanacetum cinerariifolium, the natural source of mosquito coil.</title>
        <authorList>
            <person name="Yamashiro T."/>
            <person name="Shiraishi A."/>
            <person name="Satake H."/>
            <person name="Nakayama K."/>
        </authorList>
    </citation>
    <scope>NUCLEOTIDE SEQUENCE</scope>
</reference>
<sequence length="343" mass="39122">MITTHESYLTTLQRLGDENHIRTLGDYSRPIHKGYQNTIELLGCLCDPTPFGWCKTDAHSMVFGSISTWEDLTTPFLAQFFPPRRTLKLQNDILIFQQHQEDLTLYDNKSWNNPRDFAKPVKAISLPQDVPSTSDCRLIELENQVQCLMEDHLASKSSIQVNKFASSCEIYNGRNDTQYFMKNLEKTFVDYASSWIDEAGGNWFTFELEQNYLESLKIGKNGSALIQGKMPEKMKDPGLFTIPSRLGDSRPFDTLADVGSCVNLILLYLFEKLKIGPLEETNHVFGLADRTKSYPVRIVKNAEVHIGRLKLLEDFYVIDMEKDPATPLLIGRVLEIEKSLGHS</sequence>
<dbReference type="Pfam" id="PF03732">
    <property type="entry name" value="Retrotrans_gag"/>
    <property type="match status" value="1"/>
</dbReference>
<dbReference type="PANTHER" id="PTHR33067">
    <property type="entry name" value="RNA-DIRECTED DNA POLYMERASE-RELATED"/>
    <property type="match status" value="1"/>
</dbReference>
<gene>
    <name evidence="2" type="ORF">Tci_007509</name>
</gene>
<proteinExistence type="predicted"/>